<feature type="compositionally biased region" description="Polar residues" evidence="1">
    <location>
        <begin position="43"/>
        <end position="55"/>
    </location>
</feature>
<name>A0A9N9UTM9_9HYPO</name>
<feature type="compositionally biased region" description="Low complexity" evidence="1">
    <location>
        <begin position="105"/>
        <end position="117"/>
    </location>
</feature>
<dbReference type="Proteomes" id="UP000754883">
    <property type="component" value="Unassembled WGS sequence"/>
</dbReference>
<gene>
    <name evidence="2" type="ORF">CBYS24578_00014389</name>
</gene>
<proteinExistence type="predicted"/>
<sequence length="693" mass="71624">MTTSGASTPFSPTDGTATGLSNSTANGSTATSGSGAGTGLPTGFSTPLVTDTAGTGLSGTVGGLPTPPSSASQGWNASASASGSLGTSARFETSSGSLGSGVLTGTGNLSTSTGASTPGTVNTMITGNSGFSVSPTGSTGASQSATNSVPGITSMSSTSNTVTGGSTGLSDSGSPEPTRTPTTVTGGNNAGMTTTWASNNLTAPTPSPFPAANYTQVAFLASLAEDTCYHLPEEPHGELSRRALMRNSKLREDNVTVPVPYIQSVEFESEGVRPLSMTVRDKSQGTFHIDISNRSRLAITSNDGYAMQIDGSGVRFATKDCRYDVNITIANLFSQIANLSNVGCSVGTGAQPFPSPIPVPLINTNTKRAEDIKFNQTLLLRDQCGSPVTKAIRAYPQLRVGETTCQDIAVDENSGTWEFDCTFPGAISGILKCQNAVKNDIIDFLNRDSFGGACPDISTMIATLGATGNDMLSRDALGVALYNQRGASNADNNSSVIENVASGYTLLWESLQGFFTPQNGSVNSPWEEYIGTYNKHRSFENDICEDLHTGEIPLSLNLLVGATYIDAVTTLNWAPRAARTYNVTVQDPAAIACCPNGSEADDQGKDTCAYPREAVIEDTNCSCGKTAGGQSLAFEAMECDNFEGRCERDEDCSGGGSVCVVGTCCGGGVCVDPYACSQNGTALVKFGDAWSWS</sequence>
<feature type="compositionally biased region" description="Polar residues" evidence="1">
    <location>
        <begin position="118"/>
        <end position="151"/>
    </location>
</feature>
<feature type="compositionally biased region" description="Polar residues" evidence="1">
    <location>
        <begin position="1"/>
        <end position="20"/>
    </location>
</feature>
<accession>A0A9N9UTM9</accession>
<evidence type="ECO:0000313" key="2">
    <source>
        <dbReference type="EMBL" id="CAG9996146.1"/>
    </source>
</evidence>
<protein>
    <submittedName>
        <fullName evidence="2">Uncharacterized protein</fullName>
    </submittedName>
</protein>
<comment type="caution">
    <text evidence="2">The sequence shown here is derived from an EMBL/GenBank/DDBJ whole genome shotgun (WGS) entry which is preliminary data.</text>
</comment>
<evidence type="ECO:0000313" key="3">
    <source>
        <dbReference type="Proteomes" id="UP000754883"/>
    </source>
</evidence>
<feature type="region of interest" description="Disordered" evidence="1">
    <location>
        <begin position="1"/>
        <end position="203"/>
    </location>
</feature>
<reference evidence="2 3" key="2">
    <citation type="submission" date="2021-10" db="EMBL/GenBank/DDBJ databases">
        <authorList>
            <person name="Piombo E."/>
        </authorList>
    </citation>
    <scope>NUCLEOTIDE SEQUENCE [LARGE SCALE GENOMIC DNA]</scope>
</reference>
<dbReference type="OrthoDB" id="5394947at2759"/>
<organism evidence="2 3">
    <name type="scientific">Clonostachys byssicola</name>
    <dbReference type="NCBI Taxonomy" id="160290"/>
    <lineage>
        <taxon>Eukaryota</taxon>
        <taxon>Fungi</taxon>
        <taxon>Dikarya</taxon>
        <taxon>Ascomycota</taxon>
        <taxon>Pezizomycotina</taxon>
        <taxon>Sordariomycetes</taxon>
        <taxon>Hypocreomycetidae</taxon>
        <taxon>Hypocreales</taxon>
        <taxon>Bionectriaceae</taxon>
        <taxon>Clonostachys</taxon>
    </lineage>
</organism>
<dbReference type="AlphaFoldDB" id="A0A9N9UTM9"/>
<feature type="compositionally biased region" description="Low complexity" evidence="1">
    <location>
        <begin position="153"/>
        <end position="174"/>
    </location>
</feature>
<evidence type="ECO:0000256" key="1">
    <source>
        <dbReference type="SAM" id="MobiDB-lite"/>
    </source>
</evidence>
<keyword evidence="3" id="KW-1185">Reference proteome</keyword>
<reference evidence="3" key="1">
    <citation type="submission" date="2019-06" db="EMBL/GenBank/DDBJ databases">
        <authorList>
            <person name="Broberg M."/>
        </authorList>
    </citation>
    <scope>NUCLEOTIDE SEQUENCE [LARGE SCALE GENOMIC DNA]</scope>
</reference>
<dbReference type="EMBL" id="CABFNO020001538">
    <property type="protein sequence ID" value="CAG9996146.1"/>
    <property type="molecule type" value="Genomic_DNA"/>
</dbReference>
<feature type="compositionally biased region" description="Low complexity" evidence="1">
    <location>
        <begin position="69"/>
        <end position="97"/>
    </location>
</feature>
<feature type="compositionally biased region" description="Polar residues" evidence="1">
    <location>
        <begin position="175"/>
        <end position="203"/>
    </location>
</feature>
<feature type="compositionally biased region" description="Low complexity" evidence="1">
    <location>
        <begin position="21"/>
        <end position="33"/>
    </location>
</feature>